<dbReference type="SUPFAM" id="SSF46785">
    <property type="entry name" value="Winged helix' DNA-binding domain"/>
    <property type="match status" value="1"/>
</dbReference>
<dbReference type="GO" id="GO:0045892">
    <property type="term" value="P:negative regulation of DNA-templated transcription"/>
    <property type="evidence" value="ECO:0007669"/>
    <property type="project" value="InterPro"/>
</dbReference>
<dbReference type="Pfam" id="PF03965">
    <property type="entry name" value="Penicillinase_R"/>
    <property type="match status" value="1"/>
</dbReference>
<proteinExistence type="inferred from homology"/>
<comment type="caution">
    <text evidence="5">The sequence shown here is derived from an EMBL/GenBank/DDBJ whole genome shotgun (WGS) entry which is preliminary data.</text>
</comment>
<evidence type="ECO:0000256" key="4">
    <source>
        <dbReference type="ARBA" id="ARBA00023163"/>
    </source>
</evidence>
<dbReference type="STRING" id="1409788.NC99_24980"/>
<sequence length="124" mass="14665">MKHLTNREEEIMELFWEKGSLYVKEIIELLAGPKPHYNTISTIVRGLEEKGFVDHEQFGNTHRYFAKISREEFSKNSIKNLVSKYFNTSYASVVSMFVEEQKITTEEIQELIRQVESRKNTENE</sequence>
<comment type="similarity">
    <text evidence="1">Belongs to the BlaI transcriptional regulatory family.</text>
</comment>
<keyword evidence="2" id="KW-0805">Transcription regulation</keyword>
<gene>
    <name evidence="5" type="ORF">NC99_24980</name>
</gene>
<dbReference type="GO" id="GO:0003677">
    <property type="term" value="F:DNA binding"/>
    <property type="evidence" value="ECO:0007669"/>
    <property type="project" value="UniProtKB-KW"/>
</dbReference>
<dbReference type="InterPro" id="IPR036390">
    <property type="entry name" value="WH_DNA-bd_sf"/>
</dbReference>
<evidence type="ECO:0000256" key="3">
    <source>
        <dbReference type="ARBA" id="ARBA00023125"/>
    </source>
</evidence>
<dbReference type="Gene3D" id="1.10.10.10">
    <property type="entry name" value="Winged helix-like DNA-binding domain superfamily/Winged helix DNA-binding domain"/>
    <property type="match status" value="1"/>
</dbReference>
<protein>
    <recommendedName>
        <fullName evidence="7">Transcriptional regulator</fullName>
    </recommendedName>
</protein>
<organism evidence="5 6">
    <name type="scientific">Sunxiuqinia dokdonensis</name>
    <dbReference type="NCBI Taxonomy" id="1409788"/>
    <lineage>
        <taxon>Bacteria</taxon>
        <taxon>Pseudomonadati</taxon>
        <taxon>Bacteroidota</taxon>
        <taxon>Bacteroidia</taxon>
        <taxon>Marinilabiliales</taxon>
        <taxon>Prolixibacteraceae</taxon>
        <taxon>Sunxiuqinia</taxon>
    </lineage>
</organism>
<evidence type="ECO:0000256" key="1">
    <source>
        <dbReference type="ARBA" id="ARBA00011046"/>
    </source>
</evidence>
<dbReference type="InterPro" id="IPR036388">
    <property type="entry name" value="WH-like_DNA-bd_sf"/>
</dbReference>
<keyword evidence="3" id="KW-0238">DNA-binding</keyword>
<dbReference type="PATRIC" id="fig|1409788.3.peg.2577"/>
<accession>A0A0L8V868</accession>
<reference evidence="6" key="1">
    <citation type="submission" date="2015-07" db="EMBL/GenBank/DDBJ databases">
        <title>Genome sequencing of Sunxiuqinia dokdonensis strain SK.</title>
        <authorList>
            <person name="Ahn S."/>
            <person name="Kim B.-C."/>
        </authorList>
    </citation>
    <scope>NUCLEOTIDE SEQUENCE [LARGE SCALE GENOMIC DNA]</scope>
    <source>
        <strain evidence="6">SK</strain>
    </source>
</reference>
<name>A0A0L8V868_9BACT</name>
<dbReference type="InterPro" id="IPR005650">
    <property type="entry name" value="BlaI_family"/>
</dbReference>
<evidence type="ECO:0000256" key="2">
    <source>
        <dbReference type="ARBA" id="ARBA00023015"/>
    </source>
</evidence>
<dbReference type="RefSeq" id="WP_053183794.1">
    <property type="nucleotide sequence ID" value="NZ_LGIA01000156.1"/>
</dbReference>
<evidence type="ECO:0000313" key="6">
    <source>
        <dbReference type="Proteomes" id="UP000036958"/>
    </source>
</evidence>
<dbReference type="PIRSF" id="PIRSF019455">
    <property type="entry name" value="CopR_AtkY"/>
    <property type="match status" value="1"/>
</dbReference>
<evidence type="ECO:0008006" key="7">
    <source>
        <dbReference type="Google" id="ProtNLM"/>
    </source>
</evidence>
<keyword evidence="4" id="KW-0804">Transcription</keyword>
<keyword evidence="6" id="KW-1185">Reference proteome</keyword>
<dbReference type="AlphaFoldDB" id="A0A0L8V868"/>
<evidence type="ECO:0000313" key="5">
    <source>
        <dbReference type="EMBL" id="KOH44660.1"/>
    </source>
</evidence>
<dbReference type="OrthoDB" id="1098508at2"/>
<dbReference type="EMBL" id="LGIA01000156">
    <property type="protein sequence ID" value="KOH44660.1"/>
    <property type="molecule type" value="Genomic_DNA"/>
</dbReference>
<dbReference type="Proteomes" id="UP000036958">
    <property type="component" value="Unassembled WGS sequence"/>
</dbReference>
<dbReference type="Gene3D" id="1.10.4040.10">
    <property type="entry name" value="Penicillinase repressor domain"/>
    <property type="match status" value="1"/>
</dbReference>